<accession>A0A4Q8QDB7</accession>
<comment type="caution">
    <text evidence="2">The sequence shown here is derived from an EMBL/GenBank/DDBJ whole genome shotgun (WGS) entry which is preliminary data.</text>
</comment>
<dbReference type="Pfam" id="PF13568">
    <property type="entry name" value="OMP_b-brl_2"/>
    <property type="match status" value="1"/>
</dbReference>
<dbReference type="RefSeq" id="WP_130613584.1">
    <property type="nucleotide sequence ID" value="NZ_SGIU01000002.1"/>
</dbReference>
<reference evidence="2 3" key="1">
    <citation type="submission" date="2019-02" db="EMBL/GenBank/DDBJ databases">
        <title>Draft genome sequence of Muricauda sp. 176CP4-71.</title>
        <authorList>
            <person name="Park J.-S."/>
        </authorList>
    </citation>
    <scope>NUCLEOTIDE SEQUENCE [LARGE SCALE GENOMIC DNA]</scope>
    <source>
        <strain evidence="2 3">176CP4-71</strain>
    </source>
</reference>
<feature type="domain" description="Outer membrane protein beta-barrel" evidence="1">
    <location>
        <begin position="38"/>
        <end position="210"/>
    </location>
</feature>
<protein>
    <submittedName>
        <fullName evidence="2">PorT family protein</fullName>
    </submittedName>
</protein>
<keyword evidence="3" id="KW-1185">Reference proteome</keyword>
<name>A0A4Q8QDB7_9FLAO</name>
<organism evidence="2 3">
    <name type="scientific">Flagellimonas allohymeniacidonis</name>
    <dbReference type="NCBI Taxonomy" id="2517819"/>
    <lineage>
        <taxon>Bacteria</taxon>
        <taxon>Pseudomonadati</taxon>
        <taxon>Bacteroidota</taxon>
        <taxon>Flavobacteriia</taxon>
        <taxon>Flavobacteriales</taxon>
        <taxon>Flavobacteriaceae</taxon>
        <taxon>Flagellimonas</taxon>
    </lineage>
</organism>
<evidence type="ECO:0000313" key="2">
    <source>
        <dbReference type="EMBL" id="TAI47088.1"/>
    </source>
</evidence>
<gene>
    <name evidence="2" type="ORF">EW142_10365</name>
</gene>
<dbReference type="EMBL" id="SGIU01000002">
    <property type="protein sequence ID" value="TAI47088.1"/>
    <property type="molecule type" value="Genomic_DNA"/>
</dbReference>
<proteinExistence type="predicted"/>
<evidence type="ECO:0000313" key="3">
    <source>
        <dbReference type="Proteomes" id="UP000291981"/>
    </source>
</evidence>
<dbReference type="Proteomes" id="UP000291981">
    <property type="component" value="Unassembled WGS sequence"/>
</dbReference>
<dbReference type="AlphaFoldDB" id="A0A4Q8QDB7"/>
<sequence length="236" mass="26816">MSARTTLVLVWLPLFFQIQLSLGQTVPQDSLIVDVDSRYLEDQFYIGVGINFLGNRPNDVVQSSLSYSLQLGFIKDIPLNKARNFGIGLGLGYAANSYYSNIGADRSTGEIQYLILNSDEFTRSKLETHTVELPFEIRWRTSTATDYKFWRIYTGLKVGYVFSGRSRLVSDMETVGFYNDDFQDFQYGLTLNFGYNTWNVQAYYGLNPLLKSGTLLNTGESIEANVLRVGIIFYIL</sequence>
<dbReference type="InterPro" id="IPR025665">
    <property type="entry name" value="Beta-barrel_OMP_2"/>
</dbReference>
<evidence type="ECO:0000259" key="1">
    <source>
        <dbReference type="Pfam" id="PF13568"/>
    </source>
</evidence>
<dbReference type="OrthoDB" id="959017at2"/>